<evidence type="ECO:0000313" key="1">
    <source>
        <dbReference type="EMBL" id="QNN54257.1"/>
    </source>
</evidence>
<dbReference type="RefSeq" id="WP_187580097.1">
    <property type="nucleotide sequence ID" value="NZ_CP060713.1"/>
</dbReference>
<gene>
    <name evidence="1" type="ORF">H9L09_07925</name>
</gene>
<protein>
    <submittedName>
        <fullName evidence="1">Uncharacterized protein</fullName>
    </submittedName>
</protein>
<dbReference type="EMBL" id="CP060713">
    <property type="protein sequence ID" value="QNN54257.1"/>
    <property type="molecule type" value="Genomic_DNA"/>
</dbReference>
<accession>A0A7G9RF82</accession>
<name>A0A7G9RF82_9ACTN</name>
<dbReference type="KEGG" id="nmes:H9L09_07925"/>
<sequence>MTKSLRCRLGWHRWRREPGDWRDASFTCLRCGRSEYAGDTLPPYVGA</sequence>
<reference evidence="1 2" key="1">
    <citation type="submission" date="2020-08" db="EMBL/GenBank/DDBJ databases">
        <title>Genome sequence of Nocardioides mesophilus KACC 16243T.</title>
        <authorList>
            <person name="Hyun D.-W."/>
            <person name="Bae J.-W."/>
        </authorList>
    </citation>
    <scope>NUCLEOTIDE SEQUENCE [LARGE SCALE GENOMIC DNA]</scope>
    <source>
        <strain evidence="1 2">KACC 16243</strain>
    </source>
</reference>
<keyword evidence="2" id="KW-1185">Reference proteome</keyword>
<dbReference type="AlphaFoldDB" id="A0A7G9RF82"/>
<organism evidence="1 2">
    <name type="scientific">Nocardioides mesophilus</name>
    <dbReference type="NCBI Taxonomy" id="433659"/>
    <lineage>
        <taxon>Bacteria</taxon>
        <taxon>Bacillati</taxon>
        <taxon>Actinomycetota</taxon>
        <taxon>Actinomycetes</taxon>
        <taxon>Propionibacteriales</taxon>
        <taxon>Nocardioidaceae</taxon>
        <taxon>Nocardioides</taxon>
    </lineage>
</organism>
<dbReference type="Proteomes" id="UP000515947">
    <property type="component" value="Chromosome"/>
</dbReference>
<evidence type="ECO:0000313" key="2">
    <source>
        <dbReference type="Proteomes" id="UP000515947"/>
    </source>
</evidence>
<proteinExistence type="predicted"/>